<name>A0A2A5QUL7_9EURY</name>
<dbReference type="Pfam" id="PF00884">
    <property type="entry name" value="Sulfatase"/>
    <property type="match status" value="1"/>
</dbReference>
<dbReference type="InterPro" id="IPR000917">
    <property type="entry name" value="Sulfatase_N"/>
</dbReference>
<dbReference type="AlphaFoldDB" id="A0A2A5QUL7"/>
<dbReference type="RefSeq" id="WP_097379422.1">
    <property type="nucleotide sequence ID" value="NZ_NXNI01000001.1"/>
</dbReference>
<comment type="caution">
    <text evidence="2">The sequence shown here is derived from an EMBL/GenBank/DDBJ whole genome shotgun (WGS) entry which is preliminary data.</text>
</comment>
<evidence type="ECO:0000313" key="3">
    <source>
        <dbReference type="Proteomes" id="UP000219689"/>
    </source>
</evidence>
<sequence length="504" mass="56545">MPTDSESQSPNVIFLVSDAARARNFSAYGYDRPTSPNLEQIASESTLYTNAIATAPWTVPSHASMFTGVYTSKHHATRSSPSIRSDLNTLPELLQREGYKTYCITANHLLASNNGLNDGFDETYITTRLFPTNTKYGSVKSSFAENGFSTTFLSDIIEFVRNEGSFRDVANLGYKFAVSQTNGDIVGERRRTPKGSEGNVKKLVDIMESGNEPFFTYLNFMETHLKYLPPKEHFLSVAPTKHSDVDYSDVNQDPRLYNYAKAVEMSEEDFALLQSFYDGTIRHTDYLIGKLYRELSERDLLENTMFIVVGDHGENLGDFGQMGHSLALNDAVVRVPLLISYPKSTDFVTVDSLVQTHDLFPTILETSGVSIELDSLLGQDSTLLPRHSDDPGREYAIAEYLGSPFDGIKRIMQKYPETDYDQYDFEIKTIYDNDGMKLTVKSTGERRLATVDIDGEEPIEDGANDISDKLEEELFETVESFGKIGTVTHYDEGVEDTLRDLGYI</sequence>
<feature type="domain" description="Sulfatase N-terminal" evidence="1">
    <location>
        <begin position="10"/>
        <end position="368"/>
    </location>
</feature>
<dbReference type="PANTHER" id="PTHR43751">
    <property type="entry name" value="SULFATASE"/>
    <property type="match status" value="1"/>
</dbReference>
<dbReference type="Gene3D" id="3.40.720.10">
    <property type="entry name" value="Alkaline Phosphatase, subunit A"/>
    <property type="match status" value="1"/>
</dbReference>
<accession>A0A2A5QUL7</accession>
<evidence type="ECO:0000259" key="1">
    <source>
        <dbReference type="Pfam" id="PF00884"/>
    </source>
</evidence>
<reference evidence="2 3" key="1">
    <citation type="submission" date="2017-09" db="EMBL/GenBank/DDBJ databases">
        <title>Genome sequences of Natrinema ejinorence JCM 13890T.</title>
        <authorList>
            <person name="Roh S.W."/>
            <person name="Kim Y.B."/>
            <person name="Kim J.Y."/>
        </authorList>
    </citation>
    <scope>NUCLEOTIDE SEQUENCE [LARGE SCALE GENOMIC DNA]</scope>
    <source>
        <strain evidence="2 3">JCM 13890</strain>
    </source>
</reference>
<dbReference type="SUPFAM" id="SSF53649">
    <property type="entry name" value="Alkaline phosphatase-like"/>
    <property type="match status" value="1"/>
</dbReference>
<protein>
    <recommendedName>
        <fullName evidence="1">Sulfatase N-terminal domain-containing protein</fullName>
    </recommendedName>
</protein>
<evidence type="ECO:0000313" key="2">
    <source>
        <dbReference type="EMBL" id="PCR90473.1"/>
    </source>
</evidence>
<keyword evidence="3" id="KW-1185">Reference proteome</keyword>
<dbReference type="InterPro" id="IPR017850">
    <property type="entry name" value="Alkaline_phosphatase_core_sf"/>
</dbReference>
<dbReference type="PANTHER" id="PTHR43751:SF3">
    <property type="entry name" value="SULFATASE N-TERMINAL DOMAIN-CONTAINING PROTEIN"/>
    <property type="match status" value="1"/>
</dbReference>
<dbReference type="CDD" id="cd16148">
    <property type="entry name" value="sulfatase_like"/>
    <property type="match status" value="1"/>
</dbReference>
<dbReference type="InterPro" id="IPR052701">
    <property type="entry name" value="GAG_Ulvan_Degrading_Sulfatases"/>
</dbReference>
<dbReference type="OrthoDB" id="3164at2157"/>
<proteinExistence type="predicted"/>
<dbReference type="EMBL" id="NXNI01000001">
    <property type="protein sequence ID" value="PCR90473.1"/>
    <property type="molecule type" value="Genomic_DNA"/>
</dbReference>
<dbReference type="Proteomes" id="UP000219689">
    <property type="component" value="Unassembled WGS sequence"/>
</dbReference>
<organism evidence="2 3">
    <name type="scientific">Natrinema ejinorense</name>
    <dbReference type="NCBI Taxonomy" id="373386"/>
    <lineage>
        <taxon>Archaea</taxon>
        <taxon>Methanobacteriati</taxon>
        <taxon>Methanobacteriota</taxon>
        <taxon>Stenosarchaea group</taxon>
        <taxon>Halobacteria</taxon>
        <taxon>Halobacteriales</taxon>
        <taxon>Natrialbaceae</taxon>
        <taxon>Natrinema</taxon>
    </lineage>
</organism>
<gene>
    <name evidence="2" type="ORF">CP557_08005</name>
</gene>